<dbReference type="GO" id="GO:0061711">
    <property type="term" value="F:tRNA N(6)-L-threonylcarbamoyladenine synthase activity"/>
    <property type="evidence" value="ECO:0007669"/>
    <property type="project" value="UniProtKB-EC"/>
</dbReference>
<keyword evidence="1 8" id="KW-0963">Cytoplasm</keyword>
<protein>
    <recommendedName>
        <fullName evidence="8">tRNA N6-adenosine threonylcarbamoyltransferase</fullName>
        <ecNumber evidence="8">2.3.1.234</ecNumber>
    </recommendedName>
    <alternativeName>
        <fullName evidence="8">N6-L-threonylcarbamoyladenine synthase</fullName>
        <shortName evidence="8">t(6)A synthase</shortName>
    </alternativeName>
    <alternativeName>
        <fullName evidence="8">t(6)A37 threonylcarbamoyladenosine biosynthesis protein TsaD</fullName>
    </alternativeName>
    <alternativeName>
        <fullName evidence="8">tRNA threonylcarbamoyladenosine biosynthesis protein TsaD</fullName>
    </alternativeName>
</protein>
<evidence type="ECO:0000256" key="5">
    <source>
        <dbReference type="ARBA" id="ARBA00023004"/>
    </source>
</evidence>
<keyword evidence="4 8" id="KW-0479">Metal-binding</keyword>
<feature type="binding site" evidence="8">
    <location>
        <position position="111"/>
    </location>
    <ligand>
        <name>Fe cation</name>
        <dbReference type="ChEBI" id="CHEBI:24875"/>
    </ligand>
</feature>
<keyword evidence="2 8" id="KW-0808">Transferase</keyword>
<keyword evidence="6 8" id="KW-0012">Acyltransferase</keyword>
<dbReference type="FunFam" id="3.30.420.40:FF:000040">
    <property type="entry name" value="tRNA N6-adenosine threonylcarbamoyltransferase"/>
    <property type="match status" value="1"/>
</dbReference>
<dbReference type="PANTHER" id="PTHR11735">
    <property type="entry name" value="TRNA N6-ADENOSINE THREONYLCARBAMOYLTRANSFERASE"/>
    <property type="match status" value="1"/>
</dbReference>
<dbReference type="GO" id="GO:0005737">
    <property type="term" value="C:cytoplasm"/>
    <property type="evidence" value="ECO:0007669"/>
    <property type="project" value="UniProtKB-SubCell"/>
</dbReference>
<evidence type="ECO:0000256" key="8">
    <source>
        <dbReference type="HAMAP-Rule" id="MF_01445"/>
    </source>
</evidence>
<dbReference type="HAMAP" id="MF_01445">
    <property type="entry name" value="TsaD"/>
    <property type="match status" value="1"/>
</dbReference>
<proteinExistence type="inferred from homology"/>
<comment type="caution">
    <text evidence="8">Lacks conserved residue(s) required for the propagation of feature annotation.</text>
</comment>
<sequence length="338" mass="36589">MKILGIETSCDETAAAIVENGTKILSNVVASSAEMHAKTGGVIPEQAARQQVRSVLPVIETAFKEAGLSEKDIDLVAVTVGPGLIGSLLVGIETTRTLSLLWKKPAVAVNHLVAHVYANWLSKSQPKFPALALVVSGGHTDLVLMKSHGNLKWIGGTRDDAAGECFDKCARLLGLSYPGGPAISKAALEYKKTNGMQLFPRPMINDDNFDWSFSGLKTAVLREVKSNPTSLKLRRAELAAQVQEAITDVLVEKTLRAVKKFEPRSLLLAGGVAANLRLREKFQEEIARRKIKIDFRVPPPGLCTDNAAYIAAYAYFVHSPTGWQQLKANPELTIVGQI</sequence>
<feature type="domain" description="Gcp-like" evidence="9">
    <location>
        <begin position="23"/>
        <end position="311"/>
    </location>
</feature>
<dbReference type="PANTHER" id="PTHR11735:SF6">
    <property type="entry name" value="TRNA N6-ADENOSINE THREONYLCARBAMOYLTRANSFERASE, MITOCHONDRIAL"/>
    <property type="match status" value="1"/>
</dbReference>
<comment type="cofactor">
    <cofactor evidence="8">
        <name>Fe(2+)</name>
        <dbReference type="ChEBI" id="CHEBI:29033"/>
    </cofactor>
    <text evidence="8">Binds 1 Fe(2+) ion per subunit.</text>
</comment>
<feature type="binding site" evidence="8">
    <location>
        <position position="167"/>
    </location>
    <ligand>
        <name>substrate</name>
    </ligand>
</feature>
<evidence type="ECO:0000256" key="6">
    <source>
        <dbReference type="ARBA" id="ARBA00023315"/>
    </source>
</evidence>
<dbReference type="PATRIC" id="fig|1618589.3.peg.656"/>
<keyword evidence="3 8" id="KW-0819">tRNA processing</keyword>
<feature type="binding site" evidence="8">
    <location>
        <position position="180"/>
    </location>
    <ligand>
        <name>substrate</name>
    </ligand>
</feature>
<dbReference type="NCBIfam" id="TIGR00329">
    <property type="entry name" value="gcp_kae1"/>
    <property type="match status" value="1"/>
</dbReference>
<reference evidence="10 11" key="1">
    <citation type="journal article" date="2015" name="Nature">
        <title>rRNA introns, odd ribosomes, and small enigmatic genomes across a large radiation of phyla.</title>
        <authorList>
            <person name="Brown C.T."/>
            <person name="Hug L.A."/>
            <person name="Thomas B.C."/>
            <person name="Sharon I."/>
            <person name="Castelle C.J."/>
            <person name="Singh A."/>
            <person name="Wilkins M.J."/>
            <person name="Williams K.H."/>
            <person name="Banfield J.F."/>
        </authorList>
    </citation>
    <scope>NUCLEOTIDE SEQUENCE [LARGE SCALE GENOMIC DNA]</scope>
</reference>
<dbReference type="Proteomes" id="UP000034922">
    <property type="component" value="Unassembled WGS sequence"/>
</dbReference>
<evidence type="ECO:0000313" key="10">
    <source>
        <dbReference type="EMBL" id="KKU15987.1"/>
    </source>
</evidence>
<dbReference type="InterPro" id="IPR000905">
    <property type="entry name" value="Gcp-like_dom"/>
</dbReference>
<dbReference type="PRINTS" id="PR00789">
    <property type="entry name" value="OSIALOPTASE"/>
</dbReference>
<dbReference type="Pfam" id="PF00814">
    <property type="entry name" value="TsaD"/>
    <property type="match status" value="1"/>
</dbReference>
<comment type="function">
    <text evidence="8">Required for the formation of a threonylcarbamoyl group on adenosine at position 37 (t(6)A37) in tRNAs that read codons beginning with adenine. Is involved in the transfer of the threonylcarbamoyl moiety of threonylcarbamoyl-AMP (TC-AMP) to the N6 group of A37, together with TsaE and TsaB. TsaD likely plays a direct catalytic role in this reaction.</text>
</comment>
<evidence type="ECO:0000256" key="7">
    <source>
        <dbReference type="ARBA" id="ARBA00048117"/>
    </source>
</evidence>
<comment type="catalytic activity">
    <reaction evidence="7 8">
        <text>L-threonylcarbamoyladenylate + adenosine(37) in tRNA = N(6)-L-threonylcarbamoyladenosine(37) in tRNA + AMP + H(+)</text>
        <dbReference type="Rhea" id="RHEA:37059"/>
        <dbReference type="Rhea" id="RHEA-COMP:10162"/>
        <dbReference type="Rhea" id="RHEA-COMP:10163"/>
        <dbReference type="ChEBI" id="CHEBI:15378"/>
        <dbReference type="ChEBI" id="CHEBI:73682"/>
        <dbReference type="ChEBI" id="CHEBI:74411"/>
        <dbReference type="ChEBI" id="CHEBI:74418"/>
        <dbReference type="ChEBI" id="CHEBI:456215"/>
        <dbReference type="EC" id="2.3.1.234"/>
    </reaction>
</comment>
<dbReference type="InterPro" id="IPR017860">
    <property type="entry name" value="Peptidase_M22_CS"/>
</dbReference>
<dbReference type="Gene3D" id="3.30.420.40">
    <property type="match status" value="2"/>
</dbReference>
<dbReference type="STRING" id="1618589.UX25_C0048G0004"/>
<accession>A0A0G1N6N5</accession>
<dbReference type="SUPFAM" id="SSF53067">
    <property type="entry name" value="Actin-like ATPase domain"/>
    <property type="match status" value="1"/>
</dbReference>
<comment type="subcellular location">
    <subcellularLocation>
        <location evidence="8">Cytoplasm</location>
    </subcellularLocation>
</comment>
<dbReference type="PROSITE" id="PS01016">
    <property type="entry name" value="GLYCOPROTEASE"/>
    <property type="match status" value="1"/>
</dbReference>
<feature type="binding site" evidence="8">
    <location>
        <position position="305"/>
    </location>
    <ligand>
        <name>Fe cation</name>
        <dbReference type="ChEBI" id="CHEBI:24875"/>
    </ligand>
</feature>
<gene>
    <name evidence="8" type="primary">tsaD</name>
    <name evidence="10" type="ORF">UX25_C0048G0004</name>
</gene>
<comment type="similarity">
    <text evidence="8">Belongs to the KAE1 / TsaD family.</text>
</comment>
<dbReference type="CDD" id="cd24133">
    <property type="entry name" value="ASKHA_NBD_TsaD_bac"/>
    <property type="match status" value="1"/>
</dbReference>
<evidence type="ECO:0000259" key="9">
    <source>
        <dbReference type="Pfam" id="PF00814"/>
    </source>
</evidence>
<dbReference type="NCBIfam" id="TIGR03723">
    <property type="entry name" value="T6A_TsaD_YgjD"/>
    <property type="match status" value="1"/>
</dbReference>
<dbReference type="InterPro" id="IPR022450">
    <property type="entry name" value="TsaD"/>
</dbReference>
<dbReference type="GO" id="GO:0002949">
    <property type="term" value="P:tRNA threonylcarbamoyladenosine modification"/>
    <property type="evidence" value="ECO:0007669"/>
    <property type="project" value="UniProtKB-UniRule"/>
</dbReference>
<evidence type="ECO:0000313" key="11">
    <source>
        <dbReference type="Proteomes" id="UP000034922"/>
    </source>
</evidence>
<dbReference type="InterPro" id="IPR017861">
    <property type="entry name" value="KAE1/TsaD"/>
</dbReference>
<dbReference type="EC" id="2.3.1.234" evidence="8"/>
<comment type="caution">
    <text evidence="10">The sequence shown here is derived from an EMBL/GenBank/DDBJ whole genome shotgun (WGS) entry which is preliminary data.</text>
</comment>
<dbReference type="GO" id="GO:0005506">
    <property type="term" value="F:iron ion binding"/>
    <property type="evidence" value="ECO:0007669"/>
    <property type="project" value="UniProtKB-UniRule"/>
</dbReference>
<keyword evidence="5 8" id="KW-0408">Iron</keyword>
<name>A0A0G1N6N5_9BACT</name>
<feature type="binding site" evidence="8">
    <location>
        <position position="275"/>
    </location>
    <ligand>
        <name>substrate</name>
    </ligand>
</feature>
<evidence type="ECO:0000256" key="2">
    <source>
        <dbReference type="ARBA" id="ARBA00022679"/>
    </source>
</evidence>
<dbReference type="AlphaFoldDB" id="A0A0G1N6N5"/>
<dbReference type="EMBL" id="LCLM01000048">
    <property type="protein sequence ID" value="KKU15987.1"/>
    <property type="molecule type" value="Genomic_DNA"/>
</dbReference>
<evidence type="ECO:0000256" key="1">
    <source>
        <dbReference type="ARBA" id="ARBA00022490"/>
    </source>
</evidence>
<evidence type="ECO:0000256" key="4">
    <source>
        <dbReference type="ARBA" id="ARBA00022723"/>
    </source>
</evidence>
<organism evidence="10 11">
    <name type="scientific">Candidatus Woesebacteria bacterium GW2011_GWC2_45_9</name>
    <dbReference type="NCBI Taxonomy" id="1618589"/>
    <lineage>
        <taxon>Bacteria</taxon>
        <taxon>Candidatus Woeseibacteriota</taxon>
    </lineage>
</organism>
<evidence type="ECO:0000256" key="3">
    <source>
        <dbReference type="ARBA" id="ARBA00022694"/>
    </source>
</evidence>
<dbReference type="InterPro" id="IPR043129">
    <property type="entry name" value="ATPase_NBD"/>
</dbReference>
<feature type="binding site" evidence="8">
    <location>
        <begin position="134"/>
        <end position="138"/>
    </location>
    <ligand>
        <name>substrate</name>
    </ligand>
</feature>
<feature type="binding site" evidence="8">
    <location>
        <position position="115"/>
    </location>
    <ligand>
        <name>Fe cation</name>
        <dbReference type="ChEBI" id="CHEBI:24875"/>
    </ligand>
</feature>
<dbReference type="FunFam" id="3.30.420.40:FF:000012">
    <property type="entry name" value="tRNA N6-adenosine threonylcarbamoyltransferase"/>
    <property type="match status" value="1"/>
</dbReference>